<accession>A0A2T2P981</accession>
<gene>
    <name evidence="4" type="ORF">BS50DRAFT_10909</name>
</gene>
<feature type="repeat" description="PPR" evidence="2">
    <location>
        <begin position="459"/>
        <end position="493"/>
    </location>
</feature>
<evidence type="ECO:0000313" key="4">
    <source>
        <dbReference type="EMBL" id="PSN74222.1"/>
    </source>
</evidence>
<dbReference type="Proteomes" id="UP000240883">
    <property type="component" value="Unassembled WGS sequence"/>
</dbReference>
<dbReference type="Gene3D" id="1.25.40.10">
    <property type="entry name" value="Tetratricopeptide repeat domain"/>
    <property type="match status" value="3"/>
</dbReference>
<dbReference type="InterPro" id="IPR002885">
    <property type="entry name" value="PPR_rpt"/>
</dbReference>
<dbReference type="InterPro" id="IPR011990">
    <property type="entry name" value="TPR-like_helical_dom_sf"/>
</dbReference>
<dbReference type="PANTHER" id="PTHR47939:SF13">
    <property type="entry name" value="OS03G0201400 PROTEIN"/>
    <property type="match status" value="1"/>
</dbReference>
<dbReference type="EMBL" id="KZ678128">
    <property type="protein sequence ID" value="PSN74222.1"/>
    <property type="molecule type" value="Genomic_DNA"/>
</dbReference>
<reference evidence="4 5" key="1">
    <citation type="journal article" date="2018" name="Front. Microbiol.">
        <title>Genome-Wide Analysis of Corynespora cassiicola Leaf Fall Disease Putative Effectors.</title>
        <authorList>
            <person name="Lopez D."/>
            <person name="Ribeiro S."/>
            <person name="Label P."/>
            <person name="Fumanal B."/>
            <person name="Venisse J.S."/>
            <person name="Kohler A."/>
            <person name="de Oliveira R.R."/>
            <person name="Labutti K."/>
            <person name="Lipzen A."/>
            <person name="Lail K."/>
            <person name="Bauer D."/>
            <person name="Ohm R.A."/>
            <person name="Barry K.W."/>
            <person name="Spatafora J."/>
            <person name="Grigoriev I.V."/>
            <person name="Martin F.M."/>
            <person name="Pujade-Renaud V."/>
        </authorList>
    </citation>
    <scope>NUCLEOTIDE SEQUENCE [LARGE SCALE GENOMIC DNA]</scope>
    <source>
        <strain evidence="4 5">Philippines</strain>
    </source>
</reference>
<dbReference type="PROSITE" id="PS51375">
    <property type="entry name" value="PPR"/>
    <property type="match status" value="4"/>
</dbReference>
<dbReference type="AlphaFoldDB" id="A0A2T2P981"/>
<dbReference type="STRING" id="1448308.A0A2T2P981"/>
<feature type="repeat" description="PPR" evidence="2">
    <location>
        <begin position="494"/>
        <end position="528"/>
    </location>
</feature>
<feature type="repeat" description="PPR" evidence="2">
    <location>
        <begin position="634"/>
        <end position="668"/>
    </location>
</feature>
<evidence type="ECO:0008006" key="6">
    <source>
        <dbReference type="Google" id="ProtNLM"/>
    </source>
</evidence>
<dbReference type="Pfam" id="PF13041">
    <property type="entry name" value="PPR_2"/>
    <property type="match status" value="2"/>
</dbReference>
<keyword evidence="5" id="KW-1185">Reference proteome</keyword>
<proteinExistence type="predicted"/>
<dbReference type="NCBIfam" id="TIGR00756">
    <property type="entry name" value="PPR"/>
    <property type="match status" value="3"/>
</dbReference>
<feature type="repeat" description="PPR" evidence="2">
    <location>
        <begin position="787"/>
        <end position="821"/>
    </location>
</feature>
<evidence type="ECO:0000256" key="3">
    <source>
        <dbReference type="SAM" id="MobiDB-lite"/>
    </source>
</evidence>
<organism evidence="4 5">
    <name type="scientific">Corynespora cassiicola Philippines</name>
    <dbReference type="NCBI Taxonomy" id="1448308"/>
    <lineage>
        <taxon>Eukaryota</taxon>
        <taxon>Fungi</taxon>
        <taxon>Dikarya</taxon>
        <taxon>Ascomycota</taxon>
        <taxon>Pezizomycotina</taxon>
        <taxon>Dothideomycetes</taxon>
        <taxon>Pleosporomycetidae</taxon>
        <taxon>Pleosporales</taxon>
        <taxon>Corynesporascaceae</taxon>
        <taxon>Corynespora</taxon>
    </lineage>
</organism>
<dbReference type="PANTHER" id="PTHR47939">
    <property type="entry name" value="MEMBRANE-ASSOCIATED SALT-INDUCIBLE PROTEIN-LIKE"/>
    <property type="match status" value="1"/>
</dbReference>
<evidence type="ECO:0000313" key="5">
    <source>
        <dbReference type="Proteomes" id="UP000240883"/>
    </source>
</evidence>
<keyword evidence="1" id="KW-0677">Repeat</keyword>
<evidence type="ECO:0000256" key="1">
    <source>
        <dbReference type="ARBA" id="ARBA00022737"/>
    </source>
</evidence>
<feature type="region of interest" description="Disordered" evidence="3">
    <location>
        <begin position="903"/>
        <end position="943"/>
    </location>
</feature>
<dbReference type="InterPro" id="IPR050667">
    <property type="entry name" value="PPR-containing_protein"/>
</dbReference>
<feature type="region of interest" description="Disordered" evidence="3">
    <location>
        <begin position="37"/>
        <end position="80"/>
    </location>
</feature>
<name>A0A2T2P981_CORCC</name>
<feature type="compositionally biased region" description="Polar residues" evidence="3">
    <location>
        <begin position="45"/>
        <end position="59"/>
    </location>
</feature>
<sequence>MMSYVCRQCRNRLHQRVVLPIKPQWQARATFISLRRARPAKDTESQPSPEPAQNTTPGQAQAREHDPSSQPWTHQNDGLPRARVGRYSRHLQAREVDESTVQGAPSAPDNAAANTADIQIEAHTRKAHSYAQPIKRHLNHGNLSQAWSLFLETYSSKDCAAIKDPTPDDLPLMNGSAIFGRLLYHVSMQFSKGVEVPATPSTILFRYQQLDLATPLMWRNTFTVLCDQFILAVEESSQERAELILSELLSLWRIFFQCNGAGAKNRELEAISSEWIGIPKEEELKEYDHTSADPFFPARLQQYHPNYVRHPAITHAAVLLFNIFNGSFDGKFKLPDTIQQQGRPIAFFIARLLANARLSTVTTNWTGSPALSTLSDTSKAKIIEQIQSAPKQALIFVRTHGLTSGPEAESLDPELVKEQLFIARIARAILAQSNVPAIERLWAEVLRAYTIKDGRPAIPQSIYNIFLSGYLKMYQAPRSVEVWNHMVAHGVKPDVKTWTAMLEGCGKARDEAGLEAVWSKMLAAGIEPDNYAWTTRIHSLAAIRRINTAFRAMDEMGKRWLAAEQAIRIQDQSGKRSASLMKATNPTTKPSITIVDAAISGIAAAPEKNISYDRKIGFIQKILQWASNFQIKPDVRTYNLLIKVYMSGGNYAVVPKLLKQMELEGIEADIATYTMLINAAFENQQFSHFSEAEQTQHILELFSDLEAAGLKLNAYVYSSIIDRLLKHHNNVSAVRTVLSHMAAKGMIPSPHIYTSLFTFYFQQTPPNIAAIDSLWTQINQTPGVETDRHLFDRLIEGYAGVGEVGKMMAVLTQMSSHGKLPSWTALTSVVQTLLEARDHERARRVIRDVQFGQGVAKGGITGGQFGQRDFYNLLSSFDPELASPFAEYLQQNVDGTDARFSTEDAMASEEMGEARGASGNEDFDLYDRSARTSENGSVGGVPL</sequence>
<protein>
    <recommendedName>
        <fullName evidence="6">Pentacotripeptide-repeat region of PRORP domain-containing protein</fullName>
    </recommendedName>
</protein>
<dbReference type="OrthoDB" id="185373at2759"/>
<evidence type="ECO:0000256" key="2">
    <source>
        <dbReference type="PROSITE-ProRule" id="PRU00708"/>
    </source>
</evidence>